<dbReference type="PANTHER" id="PTHR34308">
    <property type="entry name" value="COBALAMIN BIOSYNTHESIS PROTEIN CBIB"/>
    <property type="match status" value="1"/>
</dbReference>
<feature type="transmembrane region" description="Helical" evidence="9">
    <location>
        <begin position="99"/>
        <end position="121"/>
    </location>
</feature>
<organism evidence="10 11">
    <name type="scientific">Psychrosphaera saromensis</name>
    <dbReference type="NCBI Taxonomy" id="716813"/>
    <lineage>
        <taxon>Bacteria</taxon>
        <taxon>Pseudomonadati</taxon>
        <taxon>Pseudomonadota</taxon>
        <taxon>Gammaproteobacteria</taxon>
        <taxon>Alteromonadales</taxon>
        <taxon>Pseudoalteromonadaceae</taxon>
        <taxon>Psychrosphaera</taxon>
    </lineage>
</organism>
<comment type="similarity">
    <text evidence="3 9">Belongs to the CobD/CbiB family.</text>
</comment>
<sequence length="358" mass="40134">MDNIYNQTMTLLPEFAVFITLSLALLLDKVFGEATRFHYLVGFGWLANKLEAKLNRSSDLSIKSAFNRSFNSKLLGTFAWCLLVLPLPLIYWYCFNDLIWYWQICLDATVLYLAIGLNSLYQHAMQIYQPLQAGDMEQARRFTGYIVSRQTNELSEQEISRATVESMLENGHDSVIATMIYYIIGGAPLVIIHRLANTLDAMWGYKNPRFNDFGYASARLDDLLGFISGKCCTLLYAIQGIKHRRVFNSLRNAYKQGNKYKSHNGGWVMAAGATVMGIRLGGSALYHGKKINSVALGLIEDVDDNSEVMNNAEAINNPEPIHNAATVDDIPLSLTLVTRASLLLLACVLTFSIGMKWL</sequence>
<dbReference type="Pfam" id="PF03186">
    <property type="entry name" value="CobD_Cbib"/>
    <property type="match status" value="1"/>
</dbReference>
<dbReference type="HAMAP" id="MF_00024">
    <property type="entry name" value="CobD_CbiB"/>
    <property type="match status" value="1"/>
</dbReference>
<comment type="caution">
    <text evidence="10">The sequence shown here is derived from an EMBL/GenBank/DDBJ whole genome shotgun (WGS) entry which is preliminary data.</text>
</comment>
<dbReference type="GO" id="GO:0015420">
    <property type="term" value="F:ABC-type vitamin B12 transporter activity"/>
    <property type="evidence" value="ECO:0007669"/>
    <property type="project" value="UniProtKB-UniRule"/>
</dbReference>
<evidence type="ECO:0000256" key="3">
    <source>
        <dbReference type="ARBA" id="ARBA00006263"/>
    </source>
</evidence>
<protein>
    <recommendedName>
        <fullName evidence="9">Cobalamin biosynthesis protein CobD</fullName>
    </recommendedName>
</protein>
<proteinExistence type="inferred from homology"/>
<gene>
    <name evidence="9" type="primary">cobD</name>
    <name evidence="10" type="ORF">BTO11_04865</name>
</gene>
<comment type="caution">
    <text evidence="9">Lacks conserved residue(s) required for the propagation of feature annotation.</text>
</comment>
<dbReference type="GO" id="GO:0009236">
    <property type="term" value="P:cobalamin biosynthetic process"/>
    <property type="evidence" value="ECO:0007669"/>
    <property type="project" value="UniProtKB-UniRule"/>
</dbReference>
<keyword evidence="8 9" id="KW-0472">Membrane</keyword>
<dbReference type="AlphaFoldDB" id="A0A2S7USY4"/>
<dbReference type="EMBL" id="MSCH01000003">
    <property type="protein sequence ID" value="PQJ53053.1"/>
    <property type="molecule type" value="Genomic_DNA"/>
</dbReference>
<evidence type="ECO:0000256" key="5">
    <source>
        <dbReference type="ARBA" id="ARBA00022573"/>
    </source>
</evidence>
<evidence type="ECO:0000256" key="7">
    <source>
        <dbReference type="ARBA" id="ARBA00022989"/>
    </source>
</evidence>
<feature type="transmembrane region" description="Helical" evidence="9">
    <location>
        <begin position="74"/>
        <end position="93"/>
    </location>
</feature>
<keyword evidence="4 9" id="KW-1003">Cell membrane</keyword>
<evidence type="ECO:0000256" key="8">
    <source>
        <dbReference type="ARBA" id="ARBA00023136"/>
    </source>
</evidence>
<reference evidence="10 11" key="1">
    <citation type="submission" date="2016-12" db="EMBL/GenBank/DDBJ databases">
        <title>Diversity of luminous bacteria.</title>
        <authorList>
            <person name="Yoshizawa S."/>
            <person name="Kogure K."/>
        </authorList>
    </citation>
    <scope>NUCLEOTIDE SEQUENCE [LARGE SCALE GENOMIC DNA]</scope>
    <source>
        <strain evidence="10 11">SA4-48</strain>
    </source>
</reference>
<comment type="function">
    <text evidence="9">Converts cobyric acid to cobinamide by the addition of aminopropanol on the F carboxylic group.</text>
</comment>
<comment type="subcellular location">
    <subcellularLocation>
        <location evidence="1 9">Cell membrane</location>
        <topology evidence="1 9">Multi-pass membrane protein</topology>
    </subcellularLocation>
</comment>
<evidence type="ECO:0000256" key="1">
    <source>
        <dbReference type="ARBA" id="ARBA00004651"/>
    </source>
</evidence>
<dbReference type="InterPro" id="IPR004485">
    <property type="entry name" value="Cobalamin_biosynth_CobD/CbiB"/>
</dbReference>
<feature type="transmembrane region" description="Helical" evidence="9">
    <location>
        <begin position="336"/>
        <end position="355"/>
    </location>
</feature>
<dbReference type="GO" id="GO:0005886">
    <property type="term" value="C:plasma membrane"/>
    <property type="evidence" value="ECO:0007669"/>
    <property type="project" value="UniProtKB-SubCell"/>
</dbReference>
<evidence type="ECO:0000256" key="4">
    <source>
        <dbReference type="ARBA" id="ARBA00022475"/>
    </source>
</evidence>
<evidence type="ECO:0000256" key="6">
    <source>
        <dbReference type="ARBA" id="ARBA00022692"/>
    </source>
</evidence>
<dbReference type="Proteomes" id="UP000239007">
    <property type="component" value="Unassembled WGS sequence"/>
</dbReference>
<keyword evidence="11" id="KW-1185">Reference proteome</keyword>
<comment type="pathway">
    <text evidence="2 9">Cofactor biosynthesis; adenosylcobalamin biosynthesis.</text>
</comment>
<keyword evidence="5 9" id="KW-0169">Cobalamin biosynthesis</keyword>
<name>A0A2S7USY4_9GAMM</name>
<dbReference type="RefSeq" id="WP_105051525.1">
    <property type="nucleotide sequence ID" value="NZ_BMYG01000003.1"/>
</dbReference>
<dbReference type="PANTHER" id="PTHR34308:SF1">
    <property type="entry name" value="COBALAMIN BIOSYNTHESIS PROTEIN CBIB"/>
    <property type="match status" value="1"/>
</dbReference>
<feature type="transmembrane region" description="Helical" evidence="9">
    <location>
        <begin position="175"/>
        <end position="196"/>
    </location>
</feature>
<dbReference type="GO" id="GO:0048472">
    <property type="term" value="F:threonine-phosphate decarboxylase activity"/>
    <property type="evidence" value="ECO:0007669"/>
    <property type="project" value="InterPro"/>
</dbReference>
<feature type="transmembrane region" description="Helical" evidence="9">
    <location>
        <begin position="223"/>
        <end position="241"/>
    </location>
</feature>
<feature type="transmembrane region" description="Helical" evidence="9">
    <location>
        <begin position="265"/>
        <end position="286"/>
    </location>
</feature>
<keyword evidence="6 9" id="KW-0812">Transmembrane</keyword>
<evidence type="ECO:0000313" key="11">
    <source>
        <dbReference type="Proteomes" id="UP000239007"/>
    </source>
</evidence>
<accession>A0A2S7USY4</accession>
<keyword evidence="7 9" id="KW-1133">Transmembrane helix</keyword>
<feature type="transmembrane region" description="Helical" evidence="9">
    <location>
        <begin position="12"/>
        <end position="31"/>
    </location>
</feature>
<dbReference type="UniPathway" id="UPA00148"/>
<dbReference type="OrthoDB" id="9811967at2"/>
<evidence type="ECO:0000313" key="10">
    <source>
        <dbReference type="EMBL" id="PQJ53053.1"/>
    </source>
</evidence>
<evidence type="ECO:0000256" key="9">
    <source>
        <dbReference type="HAMAP-Rule" id="MF_00024"/>
    </source>
</evidence>
<evidence type="ECO:0000256" key="2">
    <source>
        <dbReference type="ARBA" id="ARBA00004953"/>
    </source>
</evidence>